<dbReference type="InterPro" id="IPR033116">
    <property type="entry name" value="TRYPSIN_SER"/>
</dbReference>
<gene>
    <name evidence="11" type="primary">LOC117569207</name>
</gene>
<dbReference type="InterPro" id="IPR043504">
    <property type="entry name" value="Peptidase_S1_PA_chymotrypsin"/>
</dbReference>
<keyword evidence="3 7" id="KW-0378">Hydrolase</keyword>
<dbReference type="PANTHER" id="PTHR24256">
    <property type="entry name" value="TRYPTASE-RELATED"/>
    <property type="match status" value="1"/>
</dbReference>
<evidence type="ECO:0000256" key="1">
    <source>
        <dbReference type="ARBA" id="ARBA00004239"/>
    </source>
</evidence>
<keyword evidence="2 7" id="KW-0645">Protease</keyword>
<dbReference type="InterPro" id="IPR001314">
    <property type="entry name" value="Peptidase_S1A"/>
</dbReference>
<dbReference type="PROSITE" id="PS00134">
    <property type="entry name" value="TRYPSIN_HIS"/>
    <property type="match status" value="1"/>
</dbReference>
<dbReference type="InterPro" id="IPR018114">
    <property type="entry name" value="TRYPSIN_HIS"/>
</dbReference>
<dbReference type="PROSITE" id="PS00135">
    <property type="entry name" value="TRYPSIN_SER"/>
    <property type="match status" value="1"/>
</dbReference>
<keyword evidence="10" id="KW-1185">Reference proteome</keyword>
<evidence type="ECO:0000256" key="2">
    <source>
        <dbReference type="ARBA" id="ARBA00022670"/>
    </source>
</evidence>
<reference evidence="11" key="1">
    <citation type="submission" date="2025-08" db="UniProtKB">
        <authorList>
            <consortium name="RefSeq"/>
        </authorList>
    </citation>
    <scope>IDENTIFICATION</scope>
    <source>
        <strain evidence="11">15112-1751.03</strain>
        <tissue evidence="11">Whole Adult</tissue>
    </source>
</reference>
<dbReference type="RefSeq" id="XP_034106169.1">
    <property type="nucleotide sequence ID" value="XM_034250278.2"/>
</dbReference>
<dbReference type="InterPro" id="IPR051487">
    <property type="entry name" value="Ser/Thr_Proteases_Immune/Dev"/>
</dbReference>
<evidence type="ECO:0000256" key="3">
    <source>
        <dbReference type="ARBA" id="ARBA00022801"/>
    </source>
</evidence>
<dbReference type="GO" id="GO:0006508">
    <property type="term" value="P:proteolysis"/>
    <property type="evidence" value="ECO:0007669"/>
    <property type="project" value="UniProtKB-KW"/>
</dbReference>
<comment type="similarity">
    <text evidence="6">Belongs to the peptidase S1 family. CLIP subfamily.</text>
</comment>
<evidence type="ECO:0000256" key="5">
    <source>
        <dbReference type="ARBA" id="ARBA00023157"/>
    </source>
</evidence>
<dbReference type="PROSITE" id="PS50240">
    <property type="entry name" value="TRYPSIN_DOM"/>
    <property type="match status" value="1"/>
</dbReference>
<evidence type="ECO:0000313" key="11">
    <source>
        <dbReference type="RefSeq" id="XP_034106169.1"/>
    </source>
</evidence>
<keyword evidence="8" id="KW-0732">Signal</keyword>
<dbReference type="Proteomes" id="UP000515160">
    <property type="component" value="Chromosome 3"/>
</dbReference>
<comment type="subcellular location">
    <subcellularLocation>
        <location evidence="1">Secreted</location>
        <location evidence="1">Extracellular space</location>
    </subcellularLocation>
</comment>
<dbReference type="InterPro" id="IPR009003">
    <property type="entry name" value="Peptidase_S1_PA"/>
</dbReference>
<evidence type="ECO:0000259" key="9">
    <source>
        <dbReference type="PROSITE" id="PS50240"/>
    </source>
</evidence>
<dbReference type="OrthoDB" id="7839497at2759"/>
<evidence type="ECO:0000256" key="6">
    <source>
        <dbReference type="ARBA" id="ARBA00024195"/>
    </source>
</evidence>
<feature type="domain" description="Peptidase S1" evidence="9">
    <location>
        <begin position="27"/>
        <end position="260"/>
    </location>
</feature>
<dbReference type="GO" id="GO:0004252">
    <property type="term" value="F:serine-type endopeptidase activity"/>
    <property type="evidence" value="ECO:0007669"/>
    <property type="project" value="InterPro"/>
</dbReference>
<dbReference type="FunFam" id="2.40.10.10:FF:000036">
    <property type="entry name" value="Trypsin beta"/>
    <property type="match status" value="1"/>
</dbReference>
<dbReference type="FunFam" id="2.40.10.10:FF:000068">
    <property type="entry name" value="transmembrane protease serine 2"/>
    <property type="match status" value="1"/>
</dbReference>
<protein>
    <submittedName>
        <fullName evidence="11">Serine protease 1-like</fullName>
    </submittedName>
</protein>
<dbReference type="SMART" id="SM00020">
    <property type="entry name" value="Tryp_SPc"/>
    <property type="match status" value="1"/>
</dbReference>
<evidence type="ECO:0000256" key="7">
    <source>
        <dbReference type="RuleBase" id="RU363034"/>
    </source>
</evidence>
<organism evidence="10 11">
    <name type="scientific">Drosophila albomicans</name>
    <name type="common">Fruit fly</name>
    <dbReference type="NCBI Taxonomy" id="7291"/>
    <lineage>
        <taxon>Eukaryota</taxon>
        <taxon>Metazoa</taxon>
        <taxon>Ecdysozoa</taxon>
        <taxon>Arthropoda</taxon>
        <taxon>Hexapoda</taxon>
        <taxon>Insecta</taxon>
        <taxon>Pterygota</taxon>
        <taxon>Neoptera</taxon>
        <taxon>Endopterygota</taxon>
        <taxon>Diptera</taxon>
        <taxon>Brachycera</taxon>
        <taxon>Muscomorpha</taxon>
        <taxon>Ephydroidea</taxon>
        <taxon>Drosophilidae</taxon>
        <taxon>Drosophila</taxon>
    </lineage>
</organism>
<proteinExistence type="inferred from homology"/>
<evidence type="ECO:0000256" key="8">
    <source>
        <dbReference type="SAM" id="SignalP"/>
    </source>
</evidence>
<accession>A0A6P8WWC8</accession>
<keyword evidence="5" id="KW-1015">Disulfide bond</keyword>
<dbReference type="AlphaFoldDB" id="A0A6P8WWC8"/>
<dbReference type="PRINTS" id="PR00722">
    <property type="entry name" value="CHYMOTRYPSIN"/>
</dbReference>
<evidence type="ECO:0000313" key="10">
    <source>
        <dbReference type="Proteomes" id="UP000515160"/>
    </source>
</evidence>
<feature type="signal peptide" evidence="8">
    <location>
        <begin position="1"/>
        <end position="16"/>
    </location>
</feature>
<dbReference type="InterPro" id="IPR001254">
    <property type="entry name" value="Trypsin_dom"/>
</dbReference>
<feature type="chain" id="PRO_5027863125" evidence="8">
    <location>
        <begin position="17"/>
        <end position="261"/>
    </location>
</feature>
<name>A0A6P8WWC8_DROAB</name>
<dbReference type="GeneID" id="117569207"/>
<sequence length="261" mass="28931">MKVLVIFALAFAFVSASILNDEQDVGITRGHDASPGQFPYQVGLLLQNHTAKYIYMWTCGGSLISDTWVLTAAHCTYWAEKVTVKLGSILNSYPLIQHTVTKKNIVYHENFSNKTLVNDISLIRIPRVEFNKFIQAVELPKLKTHPDTYTGHDSIATGWGLTMSASNNYTDVLQYTQFMIMSVKNCSASWHSHIAKSNLCVSTKLGNSICYGDSGGPLVDSDSRVQIGVSSFVNKGCQTGYPAVFIRVTSYLGWIMRVIKS</sequence>
<dbReference type="Pfam" id="PF00089">
    <property type="entry name" value="Trypsin"/>
    <property type="match status" value="1"/>
</dbReference>
<keyword evidence="4 7" id="KW-0720">Serine protease</keyword>
<dbReference type="SUPFAM" id="SSF50494">
    <property type="entry name" value="Trypsin-like serine proteases"/>
    <property type="match status" value="1"/>
</dbReference>
<dbReference type="Gene3D" id="2.40.10.10">
    <property type="entry name" value="Trypsin-like serine proteases"/>
    <property type="match status" value="2"/>
</dbReference>
<dbReference type="CDD" id="cd00190">
    <property type="entry name" value="Tryp_SPc"/>
    <property type="match status" value="1"/>
</dbReference>
<dbReference type="GO" id="GO:0005576">
    <property type="term" value="C:extracellular region"/>
    <property type="evidence" value="ECO:0007669"/>
    <property type="project" value="UniProtKB-SubCell"/>
</dbReference>
<evidence type="ECO:0000256" key="4">
    <source>
        <dbReference type="ARBA" id="ARBA00022825"/>
    </source>
</evidence>